<dbReference type="EMBL" id="FZNY01000003">
    <property type="protein sequence ID" value="SNR82705.1"/>
    <property type="molecule type" value="Genomic_DNA"/>
</dbReference>
<dbReference type="Pfam" id="PF21857">
    <property type="entry name" value="DUF6913"/>
    <property type="match status" value="1"/>
</dbReference>
<dbReference type="RefSeq" id="WP_089371554.1">
    <property type="nucleotide sequence ID" value="NZ_FZNY01000003.1"/>
</dbReference>
<keyword evidence="2" id="KW-1185">Reference proteome</keyword>
<sequence length="172" mass="19567">MFLNGLKAKSILRKLKKETESRSYTPSGRQIRRIGILQENAKPFDIKRIEQLAHVLGIKPKDVEVLSYVPKLPKDQKNDPGVYSEKGIGWNATLKTIILKEFVAKDFDILLSYYAEDRLPLQVVSGLSKATFKVGLIKDEQSFQDLVITTAIGEETLFINELEKYLQILKIS</sequence>
<protein>
    <submittedName>
        <fullName evidence="1">Uncharacterized protein</fullName>
    </submittedName>
</protein>
<dbReference type="OrthoDB" id="1430532at2"/>
<dbReference type="InterPro" id="IPR054207">
    <property type="entry name" value="DUF6913"/>
</dbReference>
<accession>A0A238ZGW0</accession>
<evidence type="ECO:0000313" key="2">
    <source>
        <dbReference type="Proteomes" id="UP000198379"/>
    </source>
</evidence>
<dbReference type="AlphaFoldDB" id="A0A238ZGW0"/>
<proteinExistence type="predicted"/>
<dbReference type="Proteomes" id="UP000198379">
    <property type="component" value="Unassembled WGS sequence"/>
</dbReference>
<gene>
    <name evidence="1" type="ORF">SAMN06265376_103229</name>
</gene>
<reference evidence="1 2" key="1">
    <citation type="submission" date="2017-06" db="EMBL/GenBank/DDBJ databases">
        <authorList>
            <person name="Kim H.J."/>
            <person name="Triplett B.A."/>
        </authorList>
    </citation>
    <scope>NUCLEOTIDE SEQUENCE [LARGE SCALE GENOMIC DNA]</scope>
    <source>
        <strain evidence="1 2">DSM 25597</strain>
    </source>
</reference>
<name>A0A238ZGW0_9FLAO</name>
<organism evidence="1 2">
    <name type="scientific">Dokdonia pacifica</name>
    <dbReference type="NCBI Taxonomy" id="1627892"/>
    <lineage>
        <taxon>Bacteria</taxon>
        <taxon>Pseudomonadati</taxon>
        <taxon>Bacteroidota</taxon>
        <taxon>Flavobacteriia</taxon>
        <taxon>Flavobacteriales</taxon>
        <taxon>Flavobacteriaceae</taxon>
        <taxon>Dokdonia</taxon>
    </lineage>
</organism>
<evidence type="ECO:0000313" key="1">
    <source>
        <dbReference type="EMBL" id="SNR82705.1"/>
    </source>
</evidence>